<evidence type="ECO:0000256" key="1">
    <source>
        <dbReference type="SAM" id="SignalP"/>
    </source>
</evidence>
<organism evidence="2 3">
    <name type="scientific">Pandoraea terrae</name>
    <dbReference type="NCBI Taxonomy" id="1537710"/>
    <lineage>
        <taxon>Bacteria</taxon>
        <taxon>Pseudomonadati</taxon>
        <taxon>Pseudomonadota</taxon>
        <taxon>Betaproteobacteria</taxon>
        <taxon>Burkholderiales</taxon>
        <taxon>Burkholderiaceae</taxon>
        <taxon>Pandoraea</taxon>
    </lineage>
</organism>
<proteinExistence type="predicted"/>
<accession>A0A5E4Z7X0</accession>
<feature type="signal peptide" evidence="1">
    <location>
        <begin position="1"/>
        <end position="18"/>
    </location>
</feature>
<evidence type="ECO:0000313" key="2">
    <source>
        <dbReference type="EMBL" id="VVE57391.1"/>
    </source>
</evidence>
<sequence>MQSRNLARSLVVAMVAFATFGAGHVAALSFNGMIASAEAATPSKLGDLTPFRTIAVDVASIVDKGDLAGAKTRIKDLEVSWDSAEAGLKPRAAADWHVVDKAIDRALEALRAGTPKAADSKQALADLIKTIDQMSAKR</sequence>
<dbReference type="RefSeq" id="WP_420819679.1">
    <property type="nucleotide sequence ID" value="NZ_CABPRZ010000033.1"/>
</dbReference>
<evidence type="ECO:0000313" key="3">
    <source>
        <dbReference type="Proteomes" id="UP000414233"/>
    </source>
</evidence>
<feature type="chain" id="PRO_5022859244" evidence="1">
    <location>
        <begin position="19"/>
        <end position="138"/>
    </location>
</feature>
<reference evidence="2 3" key="1">
    <citation type="submission" date="2019-08" db="EMBL/GenBank/DDBJ databases">
        <authorList>
            <person name="Peeters C."/>
        </authorList>
    </citation>
    <scope>NUCLEOTIDE SEQUENCE [LARGE SCALE GENOMIC DNA]</scope>
    <source>
        <strain evidence="2 3">LMG 30175</strain>
    </source>
</reference>
<gene>
    <name evidence="2" type="ORF">PTE30175_05098</name>
</gene>
<protein>
    <submittedName>
        <fullName evidence="2">Uncharacterized protein</fullName>
    </submittedName>
</protein>
<keyword evidence="1" id="KW-0732">Signal</keyword>
<dbReference type="Proteomes" id="UP000414233">
    <property type="component" value="Unassembled WGS sequence"/>
</dbReference>
<name>A0A5E4Z7X0_9BURK</name>
<keyword evidence="3" id="KW-1185">Reference proteome</keyword>
<dbReference type="AlphaFoldDB" id="A0A5E4Z7X0"/>
<dbReference type="EMBL" id="CABPRZ010000033">
    <property type="protein sequence ID" value="VVE57391.1"/>
    <property type="molecule type" value="Genomic_DNA"/>
</dbReference>